<dbReference type="Gene3D" id="3.90.650.10">
    <property type="entry name" value="PurM-like C-terminal domain"/>
    <property type="match status" value="1"/>
</dbReference>
<protein>
    <recommendedName>
        <fullName evidence="1">Thiamine-monophosphate kinase</fullName>
        <shortName evidence="1">TMP kinase</shortName>
        <shortName evidence="1">Thiamine-phosphate kinase</shortName>
        <ecNumber evidence="1">2.7.4.16</ecNumber>
    </recommendedName>
</protein>
<feature type="binding site" evidence="1">
    <location>
        <position position="48"/>
    </location>
    <ligand>
        <name>Mg(2+)</name>
        <dbReference type="ChEBI" id="CHEBI:18420"/>
        <label>1</label>
    </ligand>
</feature>
<feature type="binding site" evidence="1">
    <location>
        <position position="32"/>
    </location>
    <ligand>
        <name>Mg(2+)</name>
        <dbReference type="ChEBI" id="CHEBI:18420"/>
        <label>4</label>
    </ligand>
</feature>
<evidence type="ECO:0000313" key="3">
    <source>
        <dbReference type="EMBL" id="RFS47883.1"/>
    </source>
</evidence>
<evidence type="ECO:0000313" key="4">
    <source>
        <dbReference type="Proteomes" id="UP000262621"/>
    </source>
</evidence>
<feature type="binding site" evidence="1">
    <location>
        <position position="125"/>
    </location>
    <ligand>
        <name>Mg(2+)</name>
        <dbReference type="ChEBI" id="CHEBI:18420"/>
        <label>1</label>
    </ligand>
</feature>
<dbReference type="UniPathway" id="UPA00060">
    <property type="reaction ID" value="UER00142"/>
</dbReference>
<keyword evidence="1 3" id="KW-0418">Kinase</keyword>
<name>A0A372G4G5_9ACTN</name>
<feature type="binding site" evidence="1">
    <location>
        <position position="265"/>
    </location>
    <ligand>
        <name>substrate</name>
    </ligand>
</feature>
<feature type="binding site" evidence="1">
    <location>
        <position position="46"/>
    </location>
    <ligand>
        <name>Mg(2+)</name>
        <dbReference type="ChEBI" id="CHEBI:18420"/>
        <label>4</label>
    </ligand>
</feature>
<feature type="binding site" evidence="1">
    <location>
        <position position="308"/>
    </location>
    <ligand>
        <name>substrate</name>
    </ligand>
</feature>
<dbReference type="InterPro" id="IPR016188">
    <property type="entry name" value="PurM-like_N"/>
</dbReference>
<dbReference type="HAMAP" id="MF_02128">
    <property type="entry name" value="TMP_kinase"/>
    <property type="match status" value="1"/>
</dbReference>
<organism evidence="3 4">
    <name type="scientific">Micromonospora craniellae</name>
    <dbReference type="NCBI Taxonomy" id="2294034"/>
    <lineage>
        <taxon>Bacteria</taxon>
        <taxon>Bacillati</taxon>
        <taxon>Actinomycetota</taxon>
        <taxon>Actinomycetes</taxon>
        <taxon>Micromonosporales</taxon>
        <taxon>Micromonosporaceae</taxon>
        <taxon>Micromonospora</taxon>
    </lineage>
</organism>
<dbReference type="SUPFAM" id="SSF55326">
    <property type="entry name" value="PurM N-terminal domain-like"/>
    <property type="match status" value="1"/>
</dbReference>
<dbReference type="Pfam" id="PF00586">
    <property type="entry name" value="AIRS"/>
    <property type="match status" value="1"/>
</dbReference>
<keyword evidence="1" id="KW-0479">Metal-binding</keyword>
<sequence>MSVAGVGEFGLIDRVTSRLSYGSTVLLGPGDDAAVVAAPDARVVASTDVLVEGRHFRRDWSSADDIGRRAAAANLADVVAMGADPTALLVALCVPADAATDWVEGLADGLGAEAAEVGASVVGGDMSASPTLTIAVTALGDLGGRTPVTRGGARPGDLVALAGRTGYAAAGFTVLSRGFRTPRLLVEAYRRPEVPYPAGPQAARLGATAMIDVSDGLLADLGHVARASGVAVDLTRDAFEVPPQMRDAAQALGVDPYAWLLAGGDDHALVATFPAATALPAGWRVVGRVGEGAGVTVDGLPFDGPGGWDHFR</sequence>
<comment type="function">
    <text evidence="1">Catalyzes the ATP-dependent phosphorylation of thiamine-monophosphate (TMP) to form thiamine-pyrophosphate (TPP), the active form of vitamin B1.</text>
</comment>
<dbReference type="PIRSF" id="PIRSF005303">
    <property type="entry name" value="Thiam_monoph_kin"/>
    <property type="match status" value="1"/>
</dbReference>
<keyword evidence="1 3" id="KW-0808">Transferase</keyword>
<feature type="domain" description="PurM-like N-terminal" evidence="2">
    <location>
        <begin position="30"/>
        <end position="140"/>
    </location>
</feature>
<comment type="caution">
    <text evidence="3">The sequence shown here is derived from an EMBL/GenBank/DDBJ whole genome shotgun (WGS) entry which is preliminary data.</text>
</comment>
<proteinExistence type="inferred from homology"/>
<feature type="binding site" evidence="1">
    <location>
        <begin position="124"/>
        <end position="125"/>
    </location>
    <ligand>
        <name>ATP</name>
        <dbReference type="ChEBI" id="CHEBI:30616"/>
    </ligand>
</feature>
<dbReference type="AlphaFoldDB" id="A0A372G4G5"/>
<keyword evidence="1" id="KW-0784">Thiamine biosynthesis</keyword>
<comment type="miscellaneous">
    <text evidence="1">Reaction mechanism of ThiL seems to utilize a direct, inline transfer of the gamma-phosphate of ATP to TMP rather than a phosphorylated enzyme intermediate.</text>
</comment>
<keyword evidence="1" id="KW-0460">Magnesium</keyword>
<dbReference type="PANTHER" id="PTHR30270:SF0">
    <property type="entry name" value="THIAMINE-MONOPHOSPHATE KINASE"/>
    <property type="match status" value="1"/>
</dbReference>
<dbReference type="InterPro" id="IPR006283">
    <property type="entry name" value="ThiL-like"/>
</dbReference>
<feature type="binding site" evidence="1">
    <location>
        <position position="48"/>
    </location>
    <ligand>
        <name>Mg(2+)</name>
        <dbReference type="ChEBI" id="CHEBI:18420"/>
        <label>2</label>
    </ligand>
</feature>
<dbReference type="NCBIfam" id="TIGR01379">
    <property type="entry name" value="thiL"/>
    <property type="match status" value="1"/>
</dbReference>
<comment type="similarity">
    <text evidence="1">Belongs to the thiamine-monophosphate kinase family.</text>
</comment>
<feature type="binding site" evidence="1">
    <location>
        <position position="55"/>
    </location>
    <ligand>
        <name>substrate</name>
    </ligand>
</feature>
<feature type="binding site" evidence="1">
    <location>
        <position position="215"/>
    </location>
    <ligand>
        <name>Mg(2+)</name>
        <dbReference type="ChEBI" id="CHEBI:18420"/>
        <label>5</label>
    </ligand>
</feature>
<accession>A0A372G4G5</accession>
<comment type="catalytic activity">
    <reaction evidence="1">
        <text>thiamine phosphate + ATP = thiamine diphosphate + ADP</text>
        <dbReference type="Rhea" id="RHEA:15913"/>
        <dbReference type="ChEBI" id="CHEBI:30616"/>
        <dbReference type="ChEBI" id="CHEBI:37575"/>
        <dbReference type="ChEBI" id="CHEBI:58937"/>
        <dbReference type="ChEBI" id="CHEBI:456216"/>
        <dbReference type="EC" id="2.7.4.16"/>
    </reaction>
</comment>
<dbReference type="GO" id="GO:0000287">
    <property type="term" value="F:magnesium ion binding"/>
    <property type="evidence" value="ECO:0007669"/>
    <property type="project" value="UniProtKB-UniRule"/>
</dbReference>
<feature type="binding site" evidence="1">
    <location>
        <position position="77"/>
    </location>
    <ligand>
        <name>Mg(2+)</name>
        <dbReference type="ChEBI" id="CHEBI:18420"/>
        <label>3</label>
    </ligand>
</feature>
<dbReference type="GO" id="GO:0009228">
    <property type="term" value="P:thiamine biosynthetic process"/>
    <property type="evidence" value="ECO:0007669"/>
    <property type="project" value="UniProtKB-KW"/>
</dbReference>
<feature type="binding site" evidence="1">
    <location>
        <position position="47"/>
    </location>
    <ligand>
        <name>Mg(2+)</name>
        <dbReference type="ChEBI" id="CHEBI:18420"/>
        <label>1</label>
    </ligand>
</feature>
<feature type="binding site" evidence="1">
    <location>
        <position position="214"/>
    </location>
    <ligand>
        <name>ATP</name>
        <dbReference type="ChEBI" id="CHEBI:30616"/>
    </ligand>
</feature>
<feature type="binding site" evidence="1">
    <location>
        <position position="32"/>
    </location>
    <ligand>
        <name>Mg(2+)</name>
        <dbReference type="ChEBI" id="CHEBI:18420"/>
        <label>3</label>
    </ligand>
</feature>
<dbReference type="EMBL" id="QVFU01000002">
    <property type="protein sequence ID" value="RFS47883.1"/>
    <property type="molecule type" value="Genomic_DNA"/>
</dbReference>
<dbReference type="PANTHER" id="PTHR30270">
    <property type="entry name" value="THIAMINE-MONOPHOSPHATE KINASE"/>
    <property type="match status" value="1"/>
</dbReference>
<dbReference type="NCBIfam" id="NF004351">
    <property type="entry name" value="PRK05731.1-4"/>
    <property type="match status" value="1"/>
</dbReference>
<feature type="binding site" evidence="1">
    <location>
        <position position="150"/>
    </location>
    <ligand>
        <name>ATP</name>
        <dbReference type="ChEBI" id="CHEBI:30616"/>
    </ligand>
</feature>
<dbReference type="OrthoDB" id="9802811at2"/>
<comment type="caution">
    <text evidence="1">Lacks conserved residue(s) required for the propagation of feature annotation.</text>
</comment>
<dbReference type="SUPFAM" id="SSF56042">
    <property type="entry name" value="PurM C-terminal domain-like"/>
    <property type="match status" value="1"/>
</dbReference>
<keyword evidence="1" id="KW-0547">Nucleotide-binding</keyword>
<reference evidence="3 4" key="1">
    <citation type="submission" date="2018-08" db="EMBL/GenBank/DDBJ databases">
        <title>Verrucosispora craniellae sp. nov., isolated from a marine sponge in the South China Sea.</title>
        <authorList>
            <person name="Li L."/>
            <person name="Lin H.W."/>
        </authorList>
    </citation>
    <scope>NUCLEOTIDE SEQUENCE [LARGE SCALE GENOMIC DNA]</scope>
    <source>
        <strain evidence="3 4">LHW63014</strain>
    </source>
</reference>
<dbReference type="Gene3D" id="3.30.1330.10">
    <property type="entry name" value="PurM-like, N-terminal domain"/>
    <property type="match status" value="1"/>
</dbReference>
<dbReference type="InterPro" id="IPR036921">
    <property type="entry name" value="PurM-like_N_sf"/>
</dbReference>
<feature type="binding site" evidence="1">
    <location>
        <position position="77"/>
    </location>
    <ligand>
        <name>Mg(2+)</name>
        <dbReference type="ChEBI" id="CHEBI:18420"/>
        <label>4</label>
    </ligand>
</feature>
<dbReference type="GO" id="GO:0005524">
    <property type="term" value="F:ATP binding"/>
    <property type="evidence" value="ECO:0007669"/>
    <property type="project" value="UniProtKB-UniRule"/>
</dbReference>
<dbReference type="GO" id="GO:0009030">
    <property type="term" value="F:thiamine-phosphate kinase activity"/>
    <property type="evidence" value="ECO:0007669"/>
    <property type="project" value="UniProtKB-UniRule"/>
</dbReference>
<gene>
    <name evidence="1" type="primary">thiL</name>
    <name evidence="3" type="ORF">D0Q02_04965</name>
</gene>
<dbReference type="InterPro" id="IPR036676">
    <property type="entry name" value="PurM-like_C_sf"/>
</dbReference>
<evidence type="ECO:0000256" key="1">
    <source>
        <dbReference type="HAMAP-Rule" id="MF_02128"/>
    </source>
</evidence>
<dbReference type="RefSeq" id="WP_117226754.1">
    <property type="nucleotide sequence ID" value="NZ_CP061725.1"/>
</dbReference>
<dbReference type="EC" id="2.7.4.16" evidence="1"/>
<feature type="binding site" evidence="1">
    <location>
        <position position="77"/>
    </location>
    <ligand>
        <name>Mg(2+)</name>
        <dbReference type="ChEBI" id="CHEBI:18420"/>
        <label>2</label>
    </ligand>
</feature>
<dbReference type="Proteomes" id="UP000262621">
    <property type="component" value="Unassembled WGS sequence"/>
</dbReference>
<keyword evidence="4" id="KW-1185">Reference proteome</keyword>
<keyword evidence="1" id="KW-0067">ATP-binding</keyword>
<feature type="binding site" evidence="1">
    <location>
        <position position="212"/>
    </location>
    <ligand>
        <name>Mg(2+)</name>
        <dbReference type="ChEBI" id="CHEBI:18420"/>
        <label>3</label>
    </ligand>
</feature>
<dbReference type="CDD" id="cd02194">
    <property type="entry name" value="ThiL"/>
    <property type="match status" value="1"/>
</dbReference>
<comment type="pathway">
    <text evidence="1">Cofactor biosynthesis; thiamine diphosphate biosynthesis; thiamine diphosphate from thiamine phosphate: step 1/1.</text>
</comment>
<dbReference type="GO" id="GO:0009229">
    <property type="term" value="P:thiamine diphosphate biosynthetic process"/>
    <property type="evidence" value="ECO:0007669"/>
    <property type="project" value="UniProtKB-UniRule"/>
</dbReference>
<evidence type="ECO:0000259" key="2">
    <source>
        <dbReference type="Pfam" id="PF00586"/>
    </source>
</evidence>